<dbReference type="Pfam" id="PF13361">
    <property type="entry name" value="UvrD_C"/>
    <property type="match status" value="2"/>
</dbReference>
<dbReference type="Gene3D" id="3.40.50.300">
    <property type="entry name" value="P-loop containing nucleotide triphosphate hydrolases"/>
    <property type="match status" value="2"/>
</dbReference>
<evidence type="ECO:0000313" key="15">
    <source>
        <dbReference type="EMBL" id="PWJ77290.1"/>
    </source>
</evidence>
<dbReference type="Pfam" id="PF00580">
    <property type="entry name" value="UvrD-helicase"/>
    <property type="match status" value="1"/>
</dbReference>
<dbReference type="CDD" id="cd17932">
    <property type="entry name" value="DEXQc_UvrD"/>
    <property type="match status" value="1"/>
</dbReference>
<keyword evidence="7" id="KW-0413">Isomerase</keyword>
<evidence type="ECO:0000259" key="14">
    <source>
        <dbReference type="PROSITE" id="PS51217"/>
    </source>
</evidence>
<dbReference type="PANTHER" id="PTHR11070">
    <property type="entry name" value="UVRD / RECB / PCRA DNA HELICASE FAMILY MEMBER"/>
    <property type="match status" value="1"/>
</dbReference>
<feature type="binding site" evidence="11">
    <location>
        <begin position="28"/>
        <end position="35"/>
    </location>
    <ligand>
        <name>ATP</name>
        <dbReference type="ChEBI" id="CHEBI:30616"/>
    </ligand>
</feature>
<dbReference type="Gene3D" id="1.10.10.160">
    <property type="match status" value="1"/>
</dbReference>
<dbReference type="EMBL" id="QGGY01000003">
    <property type="protein sequence ID" value="PWJ77290.1"/>
    <property type="molecule type" value="Genomic_DNA"/>
</dbReference>
<dbReference type="AlphaFoldDB" id="A0AB73T744"/>
<evidence type="ECO:0000256" key="3">
    <source>
        <dbReference type="ARBA" id="ARBA00022801"/>
    </source>
</evidence>
<evidence type="ECO:0000256" key="4">
    <source>
        <dbReference type="ARBA" id="ARBA00022806"/>
    </source>
</evidence>
<dbReference type="GO" id="GO:0016787">
    <property type="term" value="F:hydrolase activity"/>
    <property type="evidence" value="ECO:0007669"/>
    <property type="project" value="UniProtKB-UniRule"/>
</dbReference>
<dbReference type="EC" id="5.6.2.4" evidence="9"/>
<dbReference type="InterPro" id="IPR027417">
    <property type="entry name" value="P-loop_NTPase"/>
</dbReference>
<feature type="domain" description="UvrD-like helicase C-terminal" evidence="14">
    <location>
        <begin position="272"/>
        <end position="558"/>
    </location>
</feature>
<organism evidence="15 16">
    <name type="scientific">Murimonas intestini</name>
    <dbReference type="NCBI Taxonomy" id="1337051"/>
    <lineage>
        <taxon>Bacteria</taxon>
        <taxon>Bacillati</taxon>
        <taxon>Bacillota</taxon>
        <taxon>Clostridia</taxon>
        <taxon>Lachnospirales</taxon>
        <taxon>Lachnospiraceae</taxon>
        <taxon>Murimonas</taxon>
    </lineage>
</organism>
<comment type="similarity">
    <text evidence="1">Belongs to the helicase family. UvrD subfamily.</text>
</comment>
<dbReference type="GO" id="GO:0000725">
    <property type="term" value="P:recombinational repair"/>
    <property type="evidence" value="ECO:0007669"/>
    <property type="project" value="TreeGrafter"/>
</dbReference>
<keyword evidence="4 11" id="KW-0347">Helicase</keyword>
<evidence type="ECO:0000256" key="5">
    <source>
        <dbReference type="ARBA" id="ARBA00022840"/>
    </source>
</evidence>
<name>A0AB73T744_9FIRM</name>
<evidence type="ECO:0000256" key="8">
    <source>
        <dbReference type="ARBA" id="ARBA00034617"/>
    </source>
</evidence>
<evidence type="ECO:0000259" key="13">
    <source>
        <dbReference type="PROSITE" id="PS51198"/>
    </source>
</evidence>
<evidence type="ECO:0000256" key="6">
    <source>
        <dbReference type="ARBA" id="ARBA00023125"/>
    </source>
</evidence>
<gene>
    <name evidence="15" type="ORF">C7383_103131</name>
</gene>
<comment type="caution">
    <text evidence="15">The sequence shown here is derived from an EMBL/GenBank/DDBJ whole genome shotgun (WGS) entry which is preliminary data.</text>
</comment>
<dbReference type="SUPFAM" id="SSF52540">
    <property type="entry name" value="P-loop containing nucleoside triphosphate hydrolases"/>
    <property type="match status" value="1"/>
</dbReference>
<reference evidence="15 16" key="1">
    <citation type="submission" date="2018-05" db="EMBL/GenBank/DDBJ databases">
        <authorList>
            <person name="Goeker M."/>
            <person name="Huntemann M."/>
            <person name="Clum A."/>
            <person name="Pillay M."/>
            <person name="Palaniappan K."/>
            <person name="Varghese N."/>
            <person name="Mikhailova N."/>
            <person name="Stamatis D."/>
            <person name="Reddy T."/>
            <person name="Daum C."/>
            <person name="Shapiro N."/>
            <person name="Ivanova N."/>
            <person name="Kyrpides N."/>
            <person name="Woyke T."/>
        </authorList>
    </citation>
    <scope>NUCLEOTIDE SEQUENCE [LARGE SCALE GENOMIC DNA]</scope>
    <source>
        <strain evidence="15 16">DSM 26524</strain>
    </source>
</reference>
<feature type="region of interest" description="Disordered" evidence="12">
    <location>
        <begin position="658"/>
        <end position="693"/>
    </location>
</feature>
<evidence type="ECO:0000256" key="12">
    <source>
        <dbReference type="SAM" id="MobiDB-lite"/>
    </source>
</evidence>
<dbReference type="Gene3D" id="1.10.486.10">
    <property type="entry name" value="PCRA, domain 4"/>
    <property type="match status" value="1"/>
</dbReference>
<dbReference type="PANTHER" id="PTHR11070:SF2">
    <property type="entry name" value="ATP-DEPENDENT DNA HELICASE SRS2"/>
    <property type="match status" value="1"/>
</dbReference>
<comment type="catalytic activity">
    <reaction evidence="10">
        <text>ATP + H2O = ADP + phosphate + H(+)</text>
        <dbReference type="Rhea" id="RHEA:13065"/>
        <dbReference type="ChEBI" id="CHEBI:15377"/>
        <dbReference type="ChEBI" id="CHEBI:15378"/>
        <dbReference type="ChEBI" id="CHEBI:30616"/>
        <dbReference type="ChEBI" id="CHEBI:43474"/>
        <dbReference type="ChEBI" id="CHEBI:456216"/>
        <dbReference type="EC" id="5.6.2.4"/>
    </reaction>
</comment>
<evidence type="ECO:0000256" key="9">
    <source>
        <dbReference type="ARBA" id="ARBA00034808"/>
    </source>
</evidence>
<dbReference type="RefSeq" id="WP_109625401.1">
    <property type="nucleotide sequence ID" value="NZ_JANKBI010000002.1"/>
</dbReference>
<dbReference type="GO" id="GO:0003677">
    <property type="term" value="F:DNA binding"/>
    <property type="evidence" value="ECO:0007669"/>
    <property type="project" value="UniProtKB-KW"/>
</dbReference>
<feature type="domain" description="UvrD-like helicase ATP-binding" evidence="13">
    <location>
        <begin position="7"/>
        <end position="279"/>
    </location>
</feature>
<evidence type="ECO:0000256" key="7">
    <source>
        <dbReference type="ARBA" id="ARBA00023235"/>
    </source>
</evidence>
<evidence type="ECO:0000256" key="2">
    <source>
        <dbReference type="ARBA" id="ARBA00022741"/>
    </source>
</evidence>
<dbReference type="Proteomes" id="UP000245412">
    <property type="component" value="Unassembled WGS sequence"/>
</dbReference>
<evidence type="ECO:0000256" key="11">
    <source>
        <dbReference type="PROSITE-ProRule" id="PRU00560"/>
    </source>
</evidence>
<dbReference type="InterPro" id="IPR014017">
    <property type="entry name" value="DNA_helicase_UvrD-like_C"/>
</dbReference>
<dbReference type="PROSITE" id="PS51198">
    <property type="entry name" value="UVRD_HELICASE_ATP_BIND"/>
    <property type="match status" value="1"/>
</dbReference>
<keyword evidence="5 11" id="KW-0067">ATP-binding</keyword>
<dbReference type="InterPro" id="IPR000212">
    <property type="entry name" value="DNA_helicase_UvrD/REP"/>
</dbReference>
<evidence type="ECO:0000313" key="16">
    <source>
        <dbReference type="Proteomes" id="UP000245412"/>
    </source>
</evidence>
<sequence>MTISKIKELNEYQKAAVQNESRACLVNANVGSGKTTVLIEKILHLHNKKNIRLQDMVVLTFTNKAADEIRERLKGETAESSEPVGSDELWGFGTFHSVALRLLKEKLSVEELGYTKDFFVIEPDEELEIAESLISENKLKIKYKNRLKKRLEEEMSGSSQGRRKTGPQDDLSELAGLLREEKRRQDKMTFQDLLANACALLRKERRKPAWIIVDEVQDCDEWQLEMIDCLMGEKTCLFAVGDPNQVIYSWRGSAFQVFYTLKTKYQADELSLPVNYRSGGIILEAARRFLQSSQELTGVREAGEKIAVRNHYDPFQEADYLSDKIAELNSRGIPYSDIAVFYRLQSQSGILEDMMARKGIPYEVSLKKTIKDIPVLNWLVKLLRFSLNPRDVQAGVCVLCDRDYGAGITVKEADRYIRAGLEEAADQGLDGPVLAGTGEERKLSGKAGILLKAMLGFRNRWKEYSKAGPEDFADRVMEYFDLDTYLRPSFASFAADRESVRELLKITGDYICEEGAEELAGMGEFLNSSALYGINILKKEIHSETDSVKLMTLHASKGLEFSYVFIIGVNYGLIPLRTKSFEEEEEERRLFFVGMTRAKDHLEISWYTSPGQPNVMPGPGRYLNMIPAHLKEGGGIGPGQAAASGEVRLQELKREILKNREKKEEPNIKEESSKEESSSTKRVSHKKYGPGTVEKEDDTMITVLFDDYGRKEFMKMFSELESI</sequence>
<dbReference type="GO" id="GO:0043138">
    <property type="term" value="F:3'-5' DNA helicase activity"/>
    <property type="evidence" value="ECO:0007669"/>
    <property type="project" value="UniProtKB-EC"/>
</dbReference>
<dbReference type="InterPro" id="IPR013986">
    <property type="entry name" value="DExx_box_DNA_helicase_dom_sf"/>
</dbReference>
<evidence type="ECO:0000256" key="1">
    <source>
        <dbReference type="ARBA" id="ARBA00009922"/>
    </source>
</evidence>
<protein>
    <recommendedName>
        <fullName evidence="9">DNA 3'-5' helicase</fullName>
        <ecNumber evidence="9">5.6.2.4</ecNumber>
    </recommendedName>
</protein>
<keyword evidence="16" id="KW-1185">Reference proteome</keyword>
<keyword evidence="2 11" id="KW-0547">Nucleotide-binding</keyword>
<keyword evidence="3 11" id="KW-0378">Hydrolase</keyword>
<accession>A0AB73T744</accession>
<dbReference type="InterPro" id="IPR014016">
    <property type="entry name" value="UvrD-like_ATP-bd"/>
</dbReference>
<dbReference type="PROSITE" id="PS51217">
    <property type="entry name" value="UVRD_HELICASE_CTER"/>
    <property type="match status" value="1"/>
</dbReference>
<comment type="catalytic activity">
    <reaction evidence="8">
        <text>Couples ATP hydrolysis with the unwinding of duplex DNA by translocating in the 3'-5' direction.</text>
        <dbReference type="EC" id="5.6.2.4"/>
    </reaction>
</comment>
<proteinExistence type="inferred from homology"/>
<dbReference type="GO" id="GO:0005524">
    <property type="term" value="F:ATP binding"/>
    <property type="evidence" value="ECO:0007669"/>
    <property type="project" value="UniProtKB-UniRule"/>
</dbReference>
<evidence type="ECO:0000256" key="10">
    <source>
        <dbReference type="ARBA" id="ARBA00048988"/>
    </source>
</evidence>
<feature type="compositionally biased region" description="Basic and acidic residues" evidence="12">
    <location>
        <begin position="658"/>
        <end position="679"/>
    </location>
</feature>
<keyword evidence="6" id="KW-0238">DNA-binding</keyword>